<proteinExistence type="predicted"/>
<evidence type="ECO:0000313" key="2">
    <source>
        <dbReference type="Proteomes" id="UP000442469"/>
    </source>
</evidence>
<dbReference type="GeneID" id="77012389"/>
<dbReference type="EMBL" id="WNZZ01000057">
    <property type="protein sequence ID" value="MUG26748.1"/>
    <property type="molecule type" value="Genomic_DNA"/>
</dbReference>
<comment type="caution">
    <text evidence="1">The sequence shown here is derived from an EMBL/GenBank/DDBJ whole genome shotgun (WGS) entry which is preliminary data.</text>
</comment>
<protein>
    <submittedName>
        <fullName evidence="1">Uncharacterized protein</fullName>
    </submittedName>
</protein>
<gene>
    <name evidence="1" type="ORF">GNQ08_31030</name>
</gene>
<evidence type="ECO:0000313" key="1">
    <source>
        <dbReference type="EMBL" id="MUG26748.1"/>
    </source>
</evidence>
<organism evidence="1 2">
    <name type="scientific">Paenibacillus macerans</name>
    <name type="common">Bacillus macerans</name>
    <dbReference type="NCBI Taxonomy" id="44252"/>
    <lineage>
        <taxon>Bacteria</taxon>
        <taxon>Bacillati</taxon>
        <taxon>Bacillota</taxon>
        <taxon>Bacilli</taxon>
        <taxon>Bacillales</taxon>
        <taxon>Paenibacillaceae</taxon>
        <taxon>Paenibacillus</taxon>
    </lineage>
</organism>
<dbReference type="Proteomes" id="UP000442469">
    <property type="component" value="Unassembled WGS sequence"/>
</dbReference>
<name>A0A6N8F7C5_PAEMA</name>
<reference evidence="1 2" key="1">
    <citation type="submission" date="2019-11" db="EMBL/GenBank/DDBJ databases">
        <title>Draft genome sequences of five Paenibacillus species of dairy origin.</title>
        <authorList>
            <person name="Olajide A.M."/>
            <person name="Chen S."/>
            <person name="Lapointe G."/>
        </authorList>
    </citation>
    <scope>NUCLEOTIDE SEQUENCE [LARGE SCALE GENOMIC DNA]</scope>
    <source>
        <strain evidence="1 2">3CT49</strain>
    </source>
</reference>
<dbReference type="AlphaFoldDB" id="A0A6N8F7C5"/>
<accession>A0A6N8F7C5</accession>
<dbReference type="RefSeq" id="WP_155621576.1">
    <property type="nucleotide sequence ID" value="NZ_BOSD01000001.1"/>
</dbReference>
<sequence>MKKINSGEEDQLRRRRSIQGKKIWLGEADKFEIIRQIYEKEPATLSPERKE</sequence>